<evidence type="ECO:0000313" key="2">
    <source>
        <dbReference type="Proteomes" id="UP000828390"/>
    </source>
</evidence>
<protein>
    <submittedName>
        <fullName evidence="1">Uncharacterized protein</fullName>
    </submittedName>
</protein>
<sequence>MPPRQLKSFPCIVVPSRLCAHGLPRRASPCIVVPSWLCAKGLPDSVERPLASWFPPGCALKASQTAIELPLHRDSLLAVRSMPPRLRRASPCIVVPPGCALKASQTAIKLPLHRSSLCLDCSTCSVVTLPV</sequence>
<reference evidence="1" key="1">
    <citation type="journal article" date="2019" name="bioRxiv">
        <title>The Genome of the Zebra Mussel, Dreissena polymorpha: A Resource for Invasive Species Research.</title>
        <authorList>
            <person name="McCartney M.A."/>
            <person name="Auch B."/>
            <person name="Kono T."/>
            <person name="Mallez S."/>
            <person name="Zhang Y."/>
            <person name="Obille A."/>
            <person name="Becker A."/>
            <person name="Abrahante J.E."/>
            <person name="Garbe J."/>
            <person name="Badalamenti J.P."/>
            <person name="Herman A."/>
            <person name="Mangelson H."/>
            <person name="Liachko I."/>
            <person name="Sullivan S."/>
            <person name="Sone E.D."/>
            <person name="Koren S."/>
            <person name="Silverstein K.A.T."/>
            <person name="Beckman K.B."/>
            <person name="Gohl D.M."/>
        </authorList>
    </citation>
    <scope>NUCLEOTIDE SEQUENCE</scope>
    <source>
        <strain evidence="1">Duluth1</strain>
        <tissue evidence="1">Whole animal</tissue>
    </source>
</reference>
<dbReference type="EMBL" id="JAIWYP010000008">
    <property type="protein sequence ID" value="KAH3789958.1"/>
    <property type="molecule type" value="Genomic_DNA"/>
</dbReference>
<dbReference type="AlphaFoldDB" id="A0A9D4F2R8"/>
<proteinExistence type="predicted"/>
<comment type="caution">
    <text evidence="1">The sequence shown here is derived from an EMBL/GenBank/DDBJ whole genome shotgun (WGS) entry which is preliminary data.</text>
</comment>
<gene>
    <name evidence="1" type="ORF">DPMN_168150</name>
</gene>
<organism evidence="1 2">
    <name type="scientific">Dreissena polymorpha</name>
    <name type="common">Zebra mussel</name>
    <name type="synonym">Mytilus polymorpha</name>
    <dbReference type="NCBI Taxonomy" id="45954"/>
    <lineage>
        <taxon>Eukaryota</taxon>
        <taxon>Metazoa</taxon>
        <taxon>Spiralia</taxon>
        <taxon>Lophotrochozoa</taxon>
        <taxon>Mollusca</taxon>
        <taxon>Bivalvia</taxon>
        <taxon>Autobranchia</taxon>
        <taxon>Heteroconchia</taxon>
        <taxon>Euheterodonta</taxon>
        <taxon>Imparidentia</taxon>
        <taxon>Neoheterodontei</taxon>
        <taxon>Myida</taxon>
        <taxon>Dreissenoidea</taxon>
        <taxon>Dreissenidae</taxon>
        <taxon>Dreissena</taxon>
    </lineage>
</organism>
<reference evidence="1" key="2">
    <citation type="submission" date="2020-11" db="EMBL/GenBank/DDBJ databases">
        <authorList>
            <person name="McCartney M.A."/>
            <person name="Auch B."/>
            <person name="Kono T."/>
            <person name="Mallez S."/>
            <person name="Becker A."/>
            <person name="Gohl D.M."/>
            <person name="Silverstein K.A.T."/>
            <person name="Koren S."/>
            <person name="Bechman K.B."/>
            <person name="Herman A."/>
            <person name="Abrahante J.E."/>
            <person name="Garbe J."/>
        </authorList>
    </citation>
    <scope>NUCLEOTIDE SEQUENCE</scope>
    <source>
        <strain evidence="1">Duluth1</strain>
        <tissue evidence="1">Whole animal</tissue>
    </source>
</reference>
<evidence type="ECO:0000313" key="1">
    <source>
        <dbReference type="EMBL" id="KAH3789958.1"/>
    </source>
</evidence>
<dbReference type="Proteomes" id="UP000828390">
    <property type="component" value="Unassembled WGS sequence"/>
</dbReference>
<keyword evidence="2" id="KW-1185">Reference proteome</keyword>
<accession>A0A9D4F2R8</accession>
<name>A0A9D4F2R8_DREPO</name>